<dbReference type="EMBL" id="BONC01000015">
    <property type="protein sequence ID" value="GIF56477.1"/>
    <property type="molecule type" value="Genomic_DNA"/>
</dbReference>
<organism evidence="1 2">
    <name type="scientific">Asanoa iriomotensis</name>
    <dbReference type="NCBI Taxonomy" id="234613"/>
    <lineage>
        <taxon>Bacteria</taxon>
        <taxon>Bacillati</taxon>
        <taxon>Actinomycetota</taxon>
        <taxon>Actinomycetes</taxon>
        <taxon>Micromonosporales</taxon>
        <taxon>Micromonosporaceae</taxon>
        <taxon>Asanoa</taxon>
    </lineage>
</organism>
<keyword evidence="2" id="KW-1185">Reference proteome</keyword>
<accession>A0ABQ4C129</accession>
<evidence type="ECO:0000313" key="1">
    <source>
        <dbReference type="EMBL" id="GIF56477.1"/>
    </source>
</evidence>
<sequence length="70" mass="7467">MRVNTNNAASEVRWVYRPPRNRRSPESGAEFVGAPVFGVSAADEAGLVDVILTDGTRITARAADVVAEPI</sequence>
<evidence type="ECO:0000313" key="2">
    <source>
        <dbReference type="Proteomes" id="UP000624325"/>
    </source>
</evidence>
<reference evidence="1 2" key="1">
    <citation type="submission" date="2021-01" db="EMBL/GenBank/DDBJ databases">
        <title>Whole genome shotgun sequence of Asanoa iriomotensis NBRC 100142.</title>
        <authorList>
            <person name="Komaki H."/>
            <person name="Tamura T."/>
        </authorList>
    </citation>
    <scope>NUCLEOTIDE SEQUENCE [LARGE SCALE GENOMIC DNA]</scope>
    <source>
        <strain evidence="1 2">NBRC 100142</strain>
    </source>
</reference>
<dbReference type="Proteomes" id="UP000624325">
    <property type="component" value="Unassembled WGS sequence"/>
</dbReference>
<proteinExistence type="predicted"/>
<gene>
    <name evidence="1" type="ORF">Air01nite_25720</name>
</gene>
<comment type="caution">
    <text evidence="1">The sequence shown here is derived from an EMBL/GenBank/DDBJ whole genome shotgun (WGS) entry which is preliminary data.</text>
</comment>
<protein>
    <submittedName>
        <fullName evidence="1">Uncharacterized protein</fullName>
    </submittedName>
</protein>
<name>A0ABQ4C129_9ACTN</name>